<reference evidence="5 6" key="1">
    <citation type="submission" date="2017-08" db="EMBL/GenBank/DDBJ databases">
        <title>Acidophilic green algal genome provides insights into adaptation to an acidic environment.</title>
        <authorList>
            <person name="Hirooka S."/>
            <person name="Hirose Y."/>
            <person name="Kanesaki Y."/>
            <person name="Higuchi S."/>
            <person name="Fujiwara T."/>
            <person name="Onuma R."/>
            <person name="Era A."/>
            <person name="Ohbayashi R."/>
            <person name="Uzuka A."/>
            <person name="Nozaki H."/>
            <person name="Yoshikawa H."/>
            <person name="Miyagishima S.Y."/>
        </authorList>
    </citation>
    <scope>NUCLEOTIDE SEQUENCE [LARGE SCALE GENOMIC DNA]</scope>
    <source>
        <strain evidence="5 6">NIES-2499</strain>
    </source>
</reference>
<dbReference type="GO" id="GO:0006508">
    <property type="term" value="P:proteolysis"/>
    <property type="evidence" value="ECO:0007669"/>
    <property type="project" value="UniProtKB-KW"/>
</dbReference>
<dbReference type="InterPro" id="IPR008580">
    <property type="entry name" value="PPPDE_dom"/>
</dbReference>
<evidence type="ECO:0000313" key="5">
    <source>
        <dbReference type="EMBL" id="GAX84150.1"/>
    </source>
</evidence>
<evidence type="ECO:0000259" key="4">
    <source>
        <dbReference type="PROSITE" id="PS51858"/>
    </source>
</evidence>
<sequence>MTAVKVQLYIYDLTQGMAKVMSPMLLGKQIEGVWHTAVVVGGVEHFFGHGLQRAVPGSTPFGQPLQILDIGTTELDESTRNELLADLAGRYQPEHYNLLKHNCNTFSNEYCQLLCGNTIPLWITNQADEVLNTPMGQAFLPMLTQMEEQFASATSTGFSGSR</sequence>
<keyword evidence="2" id="KW-0645">Protease</keyword>
<feature type="domain" description="PPPDE" evidence="4">
    <location>
        <begin position="4"/>
        <end position="144"/>
    </location>
</feature>
<dbReference type="EMBL" id="BEGY01000117">
    <property type="protein sequence ID" value="GAX84150.1"/>
    <property type="molecule type" value="Genomic_DNA"/>
</dbReference>
<dbReference type="InterPro" id="IPR042266">
    <property type="entry name" value="PPPDE_sf"/>
</dbReference>
<comment type="caution">
    <text evidence="5">The sequence shown here is derived from an EMBL/GenBank/DDBJ whole genome shotgun (WGS) entry which is preliminary data.</text>
</comment>
<name>A0A250XMX2_9CHLO</name>
<dbReference type="GO" id="GO:0008233">
    <property type="term" value="F:peptidase activity"/>
    <property type="evidence" value="ECO:0007669"/>
    <property type="project" value="UniProtKB-KW"/>
</dbReference>
<proteinExistence type="inferred from homology"/>
<dbReference type="Pfam" id="PF05903">
    <property type="entry name" value="Peptidase_C97"/>
    <property type="match status" value="1"/>
</dbReference>
<protein>
    <recommendedName>
        <fullName evidence="4">PPPDE domain-containing protein</fullName>
    </recommendedName>
</protein>
<accession>A0A250XMX2</accession>
<evidence type="ECO:0000256" key="3">
    <source>
        <dbReference type="ARBA" id="ARBA00022801"/>
    </source>
</evidence>
<dbReference type="PROSITE" id="PS51858">
    <property type="entry name" value="PPPDE"/>
    <property type="match status" value="1"/>
</dbReference>
<dbReference type="OrthoDB" id="21221at2759"/>
<gene>
    <name evidence="5" type="ORF">CEUSTIGMA_g11573.t1</name>
</gene>
<comment type="similarity">
    <text evidence="1">Belongs to the DeSI family.</text>
</comment>
<evidence type="ECO:0000313" key="6">
    <source>
        <dbReference type="Proteomes" id="UP000232323"/>
    </source>
</evidence>
<evidence type="ECO:0000256" key="1">
    <source>
        <dbReference type="ARBA" id="ARBA00008140"/>
    </source>
</evidence>
<dbReference type="Gene3D" id="3.90.1720.30">
    <property type="entry name" value="PPPDE domains"/>
    <property type="match status" value="1"/>
</dbReference>
<dbReference type="PANTHER" id="PTHR12378:SF7">
    <property type="entry name" value="DESUMOYLATING ISOPEPTIDASE 1"/>
    <property type="match status" value="1"/>
</dbReference>
<keyword evidence="6" id="KW-1185">Reference proteome</keyword>
<dbReference type="STRING" id="1157962.A0A250XMX2"/>
<dbReference type="SMART" id="SM01179">
    <property type="entry name" value="DUF862"/>
    <property type="match status" value="1"/>
</dbReference>
<dbReference type="PANTHER" id="PTHR12378">
    <property type="entry name" value="DESUMOYLATING ISOPEPTIDASE"/>
    <property type="match status" value="1"/>
</dbReference>
<dbReference type="GO" id="GO:0070646">
    <property type="term" value="P:protein modification by small protein removal"/>
    <property type="evidence" value="ECO:0007669"/>
    <property type="project" value="TreeGrafter"/>
</dbReference>
<organism evidence="5 6">
    <name type="scientific">Chlamydomonas eustigma</name>
    <dbReference type="NCBI Taxonomy" id="1157962"/>
    <lineage>
        <taxon>Eukaryota</taxon>
        <taxon>Viridiplantae</taxon>
        <taxon>Chlorophyta</taxon>
        <taxon>core chlorophytes</taxon>
        <taxon>Chlorophyceae</taxon>
        <taxon>CS clade</taxon>
        <taxon>Chlamydomonadales</taxon>
        <taxon>Chlamydomonadaceae</taxon>
        <taxon>Chlamydomonas</taxon>
    </lineage>
</organism>
<dbReference type="Proteomes" id="UP000232323">
    <property type="component" value="Unassembled WGS sequence"/>
</dbReference>
<dbReference type="AlphaFoldDB" id="A0A250XMX2"/>
<evidence type="ECO:0000256" key="2">
    <source>
        <dbReference type="ARBA" id="ARBA00022670"/>
    </source>
</evidence>
<keyword evidence="3" id="KW-0378">Hydrolase</keyword>